<keyword evidence="2" id="KW-0808">Transferase</keyword>
<comment type="caution">
    <text evidence="6">The sequence shown here is derived from an EMBL/GenBank/DDBJ whole genome shotgun (WGS) entry which is preliminary data.</text>
</comment>
<dbReference type="PANTHER" id="PTHR35897">
    <property type="entry name" value="METHYLTRANSFERASE AUSD"/>
    <property type="match status" value="1"/>
</dbReference>
<sequence length="315" mass="35695">MAALTEASSLPSAPANPAGTPGGMTAENVPKPFEGAEAIYPLDDARYAEDLKFFQKSTGIEDPLALKKHIFKIRDEAYKTFPYPCIWGFDFLKRKTLAHPFYPQVKASKQSDKQQKVFMELGSFVGVDLRQVVQDGWSPNNVLGVDIRREWTDLGHQLFNDGDRGLPFFLGDIFQSEVLDVAPAEAARPVLDLRNLKDLNPLKERVMYICGHQVFHLFPEPVQRDLLERCWRLLSPEPGAAIFGTQVGTPEGQTMKGSQAYMHSPKTMEKLVKEVLGENVKLTMEVEKYDAEHNYHKFPLGLEGMFWLHWSVERI</sequence>
<dbReference type="PANTHER" id="PTHR35897:SF1">
    <property type="entry name" value="METHYLTRANSFERASE AUSD"/>
    <property type="match status" value="1"/>
</dbReference>
<dbReference type="Proteomes" id="UP000325313">
    <property type="component" value="Unassembled WGS sequence"/>
</dbReference>
<evidence type="ECO:0000313" key="7">
    <source>
        <dbReference type="Proteomes" id="UP000325313"/>
    </source>
</evidence>
<evidence type="ECO:0000256" key="3">
    <source>
        <dbReference type="ARBA" id="ARBA00022691"/>
    </source>
</evidence>
<evidence type="ECO:0000313" key="6">
    <source>
        <dbReference type="EMBL" id="KAA1100615.1"/>
    </source>
</evidence>
<comment type="similarity">
    <text evidence="4">Belongs to the class I-like SAM-binding methyltransferase superfamily.</text>
</comment>
<feature type="region of interest" description="Disordered" evidence="5">
    <location>
        <begin position="1"/>
        <end position="28"/>
    </location>
</feature>
<accession>A0A5B0PGA2</accession>
<keyword evidence="3" id="KW-0949">S-adenosyl-L-methionine</keyword>
<name>A0A5B0PGA2_PUCGR</name>
<dbReference type="SUPFAM" id="SSF53335">
    <property type="entry name" value="S-adenosyl-L-methionine-dependent methyltransferases"/>
    <property type="match status" value="1"/>
</dbReference>
<feature type="compositionally biased region" description="Low complexity" evidence="5">
    <location>
        <begin position="7"/>
        <end position="18"/>
    </location>
</feature>
<reference evidence="6 7" key="1">
    <citation type="submission" date="2019-05" db="EMBL/GenBank/DDBJ databases">
        <title>Emergence of the Ug99 lineage of the wheat stem rust pathogen through somatic hybridization.</title>
        <authorList>
            <person name="Li F."/>
            <person name="Upadhyaya N.M."/>
            <person name="Sperschneider J."/>
            <person name="Matny O."/>
            <person name="Nguyen-Phuc H."/>
            <person name="Mago R."/>
            <person name="Raley C."/>
            <person name="Miller M.E."/>
            <person name="Silverstein K.A.T."/>
            <person name="Henningsen E."/>
            <person name="Hirsch C.D."/>
            <person name="Visser B."/>
            <person name="Pretorius Z.A."/>
            <person name="Steffenson B.J."/>
            <person name="Schwessinger B."/>
            <person name="Dodds P.N."/>
            <person name="Figueroa M."/>
        </authorList>
    </citation>
    <scope>NUCLEOTIDE SEQUENCE [LARGE SCALE GENOMIC DNA]</scope>
    <source>
        <strain evidence="6 7">Ug99</strain>
    </source>
</reference>
<dbReference type="InterPro" id="IPR051654">
    <property type="entry name" value="Meroterpenoid_MTases"/>
</dbReference>
<comment type="pathway">
    <text evidence="1">Secondary metabolite biosynthesis.</text>
</comment>
<dbReference type="AlphaFoldDB" id="A0A5B0PGA2"/>
<protein>
    <recommendedName>
        <fullName evidence="8">Methyltransferase domain-containing protein</fullName>
    </recommendedName>
</protein>
<evidence type="ECO:0000256" key="5">
    <source>
        <dbReference type="SAM" id="MobiDB-lite"/>
    </source>
</evidence>
<gene>
    <name evidence="6" type="ORF">PGTUg99_029131</name>
</gene>
<proteinExistence type="inferred from homology"/>
<dbReference type="InterPro" id="IPR029063">
    <property type="entry name" value="SAM-dependent_MTases_sf"/>
</dbReference>
<organism evidence="6 7">
    <name type="scientific">Puccinia graminis f. sp. tritici</name>
    <dbReference type="NCBI Taxonomy" id="56615"/>
    <lineage>
        <taxon>Eukaryota</taxon>
        <taxon>Fungi</taxon>
        <taxon>Dikarya</taxon>
        <taxon>Basidiomycota</taxon>
        <taxon>Pucciniomycotina</taxon>
        <taxon>Pucciniomycetes</taxon>
        <taxon>Pucciniales</taxon>
        <taxon>Pucciniaceae</taxon>
        <taxon>Puccinia</taxon>
    </lineage>
</organism>
<dbReference type="Gene3D" id="3.40.50.150">
    <property type="entry name" value="Vaccinia Virus protein VP39"/>
    <property type="match status" value="1"/>
</dbReference>
<evidence type="ECO:0000256" key="2">
    <source>
        <dbReference type="ARBA" id="ARBA00022679"/>
    </source>
</evidence>
<dbReference type="GO" id="GO:0016740">
    <property type="term" value="F:transferase activity"/>
    <property type="evidence" value="ECO:0007669"/>
    <property type="project" value="UniProtKB-KW"/>
</dbReference>
<dbReference type="EMBL" id="VDEP01000340">
    <property type="protein sequence ID" value="KAA1100615.1"/>
    <property type="molecule type" value="Genomic_DNA"/>
</dbReference>
<evidence type="ECO:0000256" key="1">
    <source>
        <dbReference type="ARBA" id="ARBA00005179"/>
    </source>
</evidence>
<evidence type="ECO:0000256" key="4">
    <source>
        <dbReference type="ARBA" id="ARBA00038314"/>
    </source>
</evidence>
<evidence type="ECO:0008006" key="8">
    <source>
        <dbReference type="Google" id="ProtNLM"/>
    </source>
</evidence>